<feature type="region of interest" description="Disordered" evidence="1">
    <location>
        <begin position="38"/>
        <end position="87"/>
    </location>
</feature>
<dbReference type="RefSeq" id="WP_380027824.1">
    <property type="nucleotide sequence ID" value="NZ_JBHSHC010000128.1"/>
</dbReference>
<dbReference type="Proteomes" id="UP001596002">
    <property type="component" value="Unassembled WGS sequence"/>
</dbReference>
<evidence type="ECO:0000256" key="1">
    <source>
        <dbReference type="SAM" id="MobiDB-lite"/>
    </source>
</evidence>
<comment type="caution">
    <text evidence="2">The sequence shown here is derived from an EMBL/GenBank/DDBJ whole genome shotgun (WGS) entry which is preliminary data.</text>
</comment>
<gene>
    <name evidence="2" type="ORF">ACFO8Q_18775</name>
</gene>
<accession>A0ABV9Q9S0</accession>
<reference evidence="3" key="1">
    <citation type="journal article" date="2019" name="Int. J. Syst. Evol. Microbiol.">
        <title>The Global Catalogue of Microorganisms (GCM) 10K type strain sequencing project: providing services to taxonomists for standard genome sequencing and annotation.</title>
        <authorList>
            <consortium name="The Broad Institute Genomics Platform"/>
            <consortium name="The Broad Institute Genome Sequencing Center for Infectious Disease"/>
            <person name="Wu L."/>
            <person name="Ma J."/>
        </authorList>
    </citation>
    <scope>NUCLEOTIDE SEQUENCE [LARGE SCALE GENOMIC DNA]</scope>
    <source>
        <strain evidence="3">WYCCWR 12678</strain>
    </source>
</reference>
<protein>
    <submittedName>
        <fullName evidence="2">Spore germination protein GerPB</fullName>
    </submittedName>
</protein>
<evidence type="ECO:0000313" key="2">
    <source>
        <dbReference type="EMBL" id="MFC4769377.1"/>
    </source>
</evidence>
<dbReference type="Pfam" id="PF10803">
    <property type="entry name" value="GerPB"/>
    <property type="match status" value="1"/>
</dbReference>
<proteinExistence type="predicted"/>
<organism evidence="2 3">
    <name type="scientific">Effusibacillus consociatus</name>
    <dbReference type="NCBI Taxonomy" id="1117041"/>
    <lineage>
        <taxon>Bacteria</taxon>
        <taxon>Bacillati</taxon>
        <taxon>Bacillota</taxon>
        <taxon>Bacilli</taxon>
        <taxon>Bacillales</taxon>
        <taxon>Alicyclobacillaceae</taxon>
        <taxon>Effusibacillus</taxon>
    </lineage>
</organism>
<keyword evidence="3" id="KW-1185">Reference proteome</keyword>
<evidence type="ECO:0000313" key="3">
    <source>
        <dbReference type="Proteomes" id="UP001596002"/>
    </source>
</evidence>
<name>A0ABV9Q9S0_9BACL</name>
<sequence length="87" mass="9036">MKVVQTIHIGSITINTIGGASVLQIGSSGLIQAHSESYETTEVVKEPGRPPLAPPITDTPSLEDGVQVQAPEAILGGEPPLNVEQEP</sequence>
<dbReference type="InterPro" id="IPR024255">
    <property type="entry name" value="GerPB"/>
</dbReference>
<dbReference type="EMBL" id="JBHSHC010000128">
    <property type="protein sequence ID" value="MFC4769377.1"/>
    <property type="molecule type" value="Genomic_DNA"/>
</dbReference>